<comment type="caution">
    <text evidence="1">The sequence shown here is derived from an EMBL/GenBank/DDBJ whole genome shotgun (WGS) entry which is preliminary data.</text>
</comment>
<accession>A0A225VZZ7</accession>
<dbReference type="EMBL" id="NBNE01002251">
    <property type="protein sequence ID" value="OWZ11016.1"/>
    <property type="molecule type" value="Genomic_DNA"/>
</dbReference>
<evidence type="ECO:0000313" key="1">
    <source>
        <dbReference type="EMBL" id="OWZ11016.1"/>
    </source>
</evidence>
<sequence>MCEAVDGPFNALTENIPKLSATIRFLKHRTRAAELYKNVVSWSLWYAHSDSIPEGGWIVEVDKCVCGCKFFTKFFLVLPHNCGT</sequence>
<reference evidence="2" key="1">
    <citation type="submission" date="2017-03" db="EMBL/GenBank/DDBJ databases">
        <title>Phytopthora megakarya and P. palmivora, two closely related causual agents of cacao black pod achieved similar genome size and gene model numbers by different mechanisms.</title>
        <authorList>
            <person name="Ali S."/>
            <person name="Shao J."/>
            <person name="Larry D.J."/>
            <person name="Kronmiller B."/>
            <person name="Shen D."/>
            <person name="Strem M.D."/>
            <person name="Melnick R.L."/>
            <person name="Guiltinan M.J."/>
            <person name="Tyler B.M."/>
            <person name="Meinhardt L.W."/>
            <person name="Bailey B.A."/>
        </authorList>
    </citation>
    <scope>NUCLEOTIDE SEQUENCE [LARGE SCALE GENOMIC DNA]</scope>
    <source>
        <strain evidence="2">zdho120</strain>
    </source>
</reference>
<name>A0A225VZZ7_9STRA</name>
<keyword evidence="2" id="KW-1185">Reference proteome</keyword>
<dbReference type="OrthoDB" id="104503at2759"/>
<dbReference type="Proteomes" id="UP000198211">
    <property type="component" value="Unassembled WGS sequence"/>
</dbReference>
<evidence type="ECO:0000313" key="2">
    <source>
        <dbReference type="Proteomes" id="UP000198211"/>
    </source>
</evidence>
<protein>
    <submittedName>
        <fullName evidence="1">Uncharacterized protein</fullName>
    </submittedName>
</protein>
<organism evidence="1 2">
    <name type="scientific">Phytophthora megakarya</name>
    <dbReference type="NCBI Taxonomy" id="4795"/>
    <lineage>
        <taxon>Eukaryota</taxon>
        <taxon>Sar</taxon>
        <taxon>Stramenopiles</taxon>
        <taxon>Oomycota</taxon>
        <taxon>Peronosporomycetes</taxon>
        <taxon>Peronosporales</taxon>
        <taxon>Peronosporaceae</taxon>
        <taxon>Phytophthora</taxon>
    </lineage>
</organism>
<proteinExistence type="predicted"/>
<dbReference type="AlphaFoldDB" id="A0A225VZZ7"/>
<gene>
    <name evidence="1" type="ORF">PHMEG_00016029</name>
</gene>